<protein>
    <submittedName>
        <fullName evidence="2">Uncharacterized protein</fullName>
    </submittedName>
</protein>
<evidence type="ECO:0000313" key="2">
    <source>
        <dbReference type="EMBL" id="CEG11142.1"/>
    </source>
</evidence>
<accession>A0A098E5X3</accession>
<gene>
    <name evidence="2" type="ORF">MSIBF_A1210002</name>
</gene>
<organism evidence="2">
    <name type="scientific">groundwater metagenome</name>
    <dbReference type="NCBI Taxonomy" id="717931"/>
    <lineage>
        <taxon>unclassified sequences</taxon>
        <taxon>metagenomes</taxon>
        <taxon>ecological metagenomes</taxon>
    </lineage>
</organism>
<dbReference type="AlphaFoldDB" id="A0A098E5X3"/>
<keyword evidence="1" id="KW-0472">Membrane</keyword>
<name>A0A098E5X3_9ZZZZ</name>
<feature type="transmembrane region" description="Helical" evidence="1">
    <location>
        <begin position="123"/>
        <end position="144"/>
    </location>
</feature>
<evidence type="ECO:0000256" key="1">
    <source>
        <dbReference type="SAM" id="Phobius"/>
    </source>
</evidence>
<proteinExistence type="predicted"/>
<sequence>MWDTEEVVNGSALEIYKGASLISKKVCENGTYSINLPQGNYYFIAFYIDEEGDKYASEENLTIINFTEPLTFDFILLPYLNFSETDYEISEFKINFSEIDKKSDGTENKSNNESKNENNGGNLMIWIIIAIVAIITVIFAVFGIGKFRKFNNKEADKNEEIEVNETKESKIGSAK</sequence>
<keyword evidence="1" id="KW-1133">Transmembrane helix</keyword>
<keyword evidence="1" id="KW-0812">Transmembrane</keyword>
<reference evidence="2" key="1">
    <citation type="submission" date="2014-09" db="EMBL/GenBank/DDBJ databases">
        <authorList>
            <person name="Probst J Alexander"/>
        </authorList>
    </citation>
    <scope>NUCLEOTIDE SEQUENCE</scope>
</reference>
<dbReference type="EMBL" id="CCXY01000026">
    <property type="protein sequence ID" value="CEG11142.1"/>
    <property type="molecule type" value="Genomic_DNA"/>
</dbReference>